<feature type="signal peptide" evidence="1">
    <location>
        <begin position="1"/>
        <end position="26"/>
    </location>
</feature>
<protein>
    <submittedName>
        <fullName evidence="2">UrcA family protein</fullName>
    </submittedName>
</protein>
<keyword evidence="1" id="KW-0732">Signal</keyword>
<feature type="chain" id="PRO_5047527451" evidence="1">
    <location>
        <begin position="27"/>
        <end position="121"/>
    </location>
</feature>
<evidence type="ECO:0000256" key="1">
    <source>
        <dbReference type="SAM" id="SignalP"/>
    </source>
</evidence>
<organism evidence="2 3">
    <name type="scientific">Pacificimonas pallii</name>
    <dbReference type="NCBI Taxonomy" id="2827236"/>
    <lineage>
        <taxon>Bacteria</taxon>
        <taxon>Pseudomonadati</taxon>
        <taxon>Pseudomonadota</taxon>
        <taxon>Alphaproteobacteria</taxon>
        <taxon>Sphingomonadales</taxon>
        <taxon>Sphingosinicellaceae</taxon>
        <taxon>Pacificimonas</taxon>
    </lineage>
</organism>
<proteinExistence type="predicted"/>
<accession>A0ABS6SFI6</accession>
<evidence type="ECO:0000313" key="3">
    <source>
        <dbReference type="Proteomes" id="UP000722336"/>
    </source>
</evidence>
<dbReference type="Proteomes" id="UP000722336">
    <property type="component" value="Unassembled WGS sequence"/>
</dbReference>
<dbReference type="InterPro" id="IPR030972">
    <property type="entry name" value="UrcA_uranyl"/>
</dbReference>
<keyword evidence="3" id="KW-1185">Reference proteome</keyword>
<name>A0ABS6SFI6_9SPHN</name>
<dbReference type="EMBL" id="JAGSPA010000003">
    <property type="protein sequence ID" value="MBV7257169.1"/>
    <property type="molecule type" value="Genomic_DNA"/>
</dbReference>
<comment type="caution">
    <text evidence="2">The sequence shown here is derived from an EMBL/GenBank/DDBJ whole genome shotgun (WGS) entry which is preliminary data.</text>
</comment>
<sequence>MTITRFPRMFAVAATAFGLAASPALAADNEYVVTGDRAVPVKTLNIMPSQLSTPADVAAIENRIQRAANAVCEVRQARQLQERMIANRCAREAKADGMAQLARLQQDTQLANASISVVANN</sequence>
<dbReference type="RefSeq" id="WP_218445998.1">
    <property type="nucleotide sequence ID" value="NZ_JAGSPA010000003.1"/>
</dbReference>
<dbReference type="NCBIfam" id="TIGR04433">
    <property type="entry name" value="UrcA_uranyl"/>
    <property type="match status" value="1"/>
</dbReference>
<evidence type="ECO:0000313" key="2">
    <source>
        <dbReference type="EMBL" id="MBV7257169.1"/>
    </source>
</evidence>
<gene>
    <name evidence="2" type="ORF">KCG44_10285</name>
</gene>
<reference evidence="2 3" key="1">
    <citation type="submission" date="2021-04" db="EMBL/GenBank/DDBJ databases">
        <authorList>
            <person name="Pira H."/>
            <person name="Risdian C."/>
            <person name="Wink J."/>
        </authorList>
    </citation>
    <scope>NUCLEOTIDE SEQUENCE [LARGE SCALE GENOMIC DNA]</scope>
    <source>
        <strain evidence="2 3">WHA3</strain>
    </source>
</reference>